<dbReference type="InterPro" id="IPR011032">
    <property type="entry name" value="GroES-like_sf"/>
</dbReference>
<sequence length="369" mass="39786">MIQAAVSYDARATEIREFEQPELPNDGGLLKVELTGVCGSDWPYYLKYPKSKGPLILGHEAVGHVDKLGKDAQRRFGFKEGDRVALEEYLPCGHCSFCRTGEFRLCKETDTLNRQGTVRYGSTPISVAPSLWGGYSQYQYLHPNAVMHKVPDNVPAKLATLALPLGNGVEWAYLQGKVSLGEVVVIQGPGQQGLSCVIAAKEAGAGLIIVTGLSTPADKARLELAKVFGADHTIMVDQDDLLEKVADYTNGEMADLVIDCASGGPATVVSAMQLARTAGRVILGGRKFQPIPDFDSDLMITRFLTVKGMRGHSFEAVELAIGMIASGKYPLEKMCTHLFGLDEVDEALKTVGGEGQQGAIHCTVDPWKS</sequence>
<evidence type="ECO:0000256" key="1">
    <source>
        <dbReference type="ARBA" id="ARBA00022723"/>
    </source>
</evidence>
<proteinExistence type="inferred from homology"/>
<dbReference type="EMBL" id="FNCS01000001">
    <property type="protein sequence ID" value="SDG27373.1"/>
    <property type="molecule type" value="Genomic_DNA"/>
</dbReference>
<dbReference type="InterPro" id="IPR050129">
    <property type="entry name" value="Zn_alcohol_dh"/>
</dbReference>
<dbReference type="GO" id="GO:0008270">
    <property type="term" value="F:zinc ion binding"/>
    <property type="evidence" value="ECO:0007669"/>
    <property type="project" value="InterPro"/>
</dbReference>
<dbReference type="GO" id="GO:0016491">
    <property type="term" value="F:oxidoreductase activity"/>
    <property type="evidence" value="ECO:0007669"/>
    <property type="project" value="UniProtKB-KW"/>
</dbReference>
<dbReference type="SUPFAM" id="SSF50129">
    <property type="entry name" value="GroES-like"/>
    <property type="match status" value="1"/>
</dbReference>
<keyword evidence="8" id="KW-1185">Reference proteome</keyword>
<feature type="domain" description="Alcohol dehydrogenase-like N-terminal" evidence="6">
    <location>
        <begin position="29"/>
        <end position="152"/>
    </location>
</feature>
<dbReference type="STRING" id="440168.SAMN04487974_101771"/>
<dbReference type="InterPro" id="IPR002328">
    <property type="entry name" value="ADH_Zn_CS"/>
</dbReference>
<gene>
    <name evidence="7" type="ORF">SAMN04487974_101771</name>
</gene>
<dbReference type="InterPro" id="IPR036291">
    <property type="entry name" value="NAD(P)-bd_dom_sf"/>
</dbReference>
<dbReference type="AlphaFoldDB" id="A0A1G7SWE9"/>
<dbReference type="InterPro" id="IPR013149">
    <property type="entry name" value="ADH-like_C"/>
</dbReference>
<dbReference type="Pfam" id="PF08240">
    <property type="entry name" value="ADH_N"/>
    <property type="match status" value="1"/>
</dbReference>
<name>A0A1G7SWE9_9HYPH</name>
<dbReference type="Pfam" id="PF00107">
    <property type="entry name" value="ADH_zinc_N"/>
    <property type="match status" value="1"/>
</dbReference>
<dbReference type="Gene3D" id="3.40.50.720">
    <property type="entry name" value="NAD(P)-binding Rossmann-like Domain"/>
    <property type="match status" value="1"/>
</dbReference>
<accession>A0A1G7SWE9</accession>
<reference evidence="7 8" key="1">
    <citation type="submission" date="2016-10" db="EMBL/GenBank/DDBJ databases">
        <authorList>
            <person name="de Groot N.N."/>
        </authorList>
    </citation>
    <scope>NUCLEOTIDE SEQUENCE [LARGE SCALE GENOMIC DNA]</scope>
    <source>
        <strain evidence="7 8">CGMCC 1.10267</strain>
    </source>
</reference>
<organism evidence="7 8">
    <name type="scientific">Pelagibacterium luteolum</name>
    <dbReference type="NCBI Taxonomy" id="440168"/>
    <lineage>
        <taxon>Bacteria</taxon>
        <taxon>Pseudomonadati</taxon>
        <taxon>Pseudomonadota</taxon>
        <taxon>Alphaproteobacteria</taxon>
        <taxon>Hyphomicrobiales</taxon>
        <taxon>Devosiaceae</taxon>
        <taxon>Pelagibacterium</taxon>
    </lineage>
</organism>
<dbReference type="SUPFAM" id="SSF51735">
    <property type="entry name" value="NAD(P)-binding Rossmann-fold domains"/>
    <property type="match status" value="1"/>
</dbReference>
<feature type="domain" description="Alcohol dehydrogenase-like C-terminal" evidence="5">
    <location>
        <begin position="193"/>
        <end position="324"/>
    </location>
</feature>
<keyword evidence="2 4" id="KW-0862">Zinc</keyword>
<dbReference type="RefSeq" id="WP_210183876.1">
    <property type="nucleotide sequence ID" value="NZ_FNCS01000001.1"/>
</dbReference>
<dbReference type="InterPro" id="IPR013154">
    <property type="entry name" value="ADH-like_N"/>
</dbReference>
<evidence type="ECO:0000259" key="5">
    <source>
        <dbReference type="Pfam" id="PF00107"/>
    </source>
</evidence>
<dbReference type="Gene3D" id="3.90.180.10">
    <property type="entry name" value="Medium-chain alcohol dehydrogenases, catalytic domain"/>
    <property type="match status" value="1"/>
</dbReference>
<dbReference type="PROSITE" id="PS00059">
    <property type="entry name" value="ADH_ZINC"/>
    <property type="match status" value="1"/>
</dbReference>
<comment type="similarity">
    <text evidence="4">Belongs to the zinc-containing alcohol dehydrogenase family.</text>
</comment>
<evidence type="ECO:0000256" key="4">
    <source>
        <dbReference type="RuleBase" id="RU361277"/>
    </source>
</evidence>
<protein>
    <submittedName>
        <fullName evidence="7">Threonine dehydrogenase</fullName>
    </submittedName>
</protein>
<evidence type="ECO:0000256" key="2">
    <source>
        <dbReference type="ARBA" id="ARBA00022833"/>
    </source>
</evidence>
<evidence type="ECO:0000313" key="8">
    <source>
        <dbReference type="Proteomes" id="UP000199495"/>
    </source>
</evidence>
<keyword evidence="1 4" id="KW-0479">Metal-binding</keyword>
<comment type="cofactor">
    <cofactor evidence="4">
        <name>Zn(2+)</name>
        <dbReference type="ChEBI" id="CHEBI:29105"/>
    </cofactor>
</comment>
<dbReference type="PANTHER" id="PTHR43401:SF2">
    <property type="entry name" value="L-THREONINE 3-DEHYDROGENASE"/>
    <property type="match status" value="1"/>
</dbReference>
<evidence type="ECO:0000256" key="3">
    <source>
        <dbReference type="ARBA" id="ARBA00023002"/>
    </source>
</evidence>
<keyword evidence="3" id="KW-0560">Oxidoreductase</keyword>
<evidence type="ECO:0000313" key="7">
    <source>
        <dbReference type="EMBL" id="SDG27373.1"/>
    </source>
</evidence>
<dbReference type="Proteomes" id="UP000199495">
    <property type="component" value="Unassembled WGS sequence"/>
</dbReference>
<dbReference type="PANTHER" id="PTHR43401">
    <property type="entry name" value="L-THREONINE 3-DEHYDROGENASE"/>
    <property type="match status" value="1"/>
</dbReference>
<evidence type="ECO:0000259" key="6">
    <source>
        <dbReference type="Pfam" id="PF08240"/>
    </source>
</evidence>